<evidence type="ECO:0000256" key="2">
    <source>
        <dbReference type="SAM" id="Phobius"/>
    </source>
</evidence>
<sequence>MSVQSREKIALAVFAALIVLSLFGLGWYLIAGHSWNVAASNIDDTFGSMDGYTAIVYEGTAVPKAVDEKGASGAGADAGASSGAKAADAADAASPEAGESKDPERNEHEAEESASKERSAADAEEGLPERDAADGSDADATDADTGAGAGASSSAGTGTLANGTSAKAKPGVTVAEAQRSYEDKKATVFSLDTVDLDQYGEGTILKKGDHRFGVFSVTEPTTVRALEKQVAYFAAHKVDFIVAITPDKAYVEGASGIDIVVSTQDEDLFVMGETIDGTFYVDAPEVGKVGTILISPSNVVSAKVIEEL</sequence>
<feature type="compositionally biased region" description="Low complexity" evidence="1">
    <location>
        <begin position="143"/>
        <end position="166"/>
    </location>
</feature>
<organism evidence="3 4">
    <name type="scientific">Eggerthella guodeyinii</name>
    <dbReference type="NCBI Taxonomy" id="2690837"/>
    <lineage>
        <taxon>Bacteria</taxon>
        <taxon>Bacillati</taxon>
        <taxon>Actinomycetota</taxon>
        <taxon>Coriobacteriia</taxon>
        <taxon>Eggerthellales</taxon>
        <taxon>Eggerthellaceae</taxon>
        <taxon>Eggerthella</taxon>
    </lineage>
</organism>
<feature type="transmembrane region" description="Helical" evidence="2">
    <location>
        <begin position="9"/>
        <end position="30"/>
    </location>
</feature>
<name>A0A6L7IQ43_9ACTN</name>
<dbReference type="AlphaFoldDB" id="A0A6L7IQ43"/>
<dbReference type="EMBL" id="CP063310">
    <property type="protein sequence ID" value="QOS69717.1"/>
    <property type="molecule type" value="Genomic_DNA"/>
</dbReference>
<dbReference type="RefSeq" id="WP_160941685.1">
    <property type="nucleotide sequence ID" value="NZ_CP063310.1"/>
</dbReference>
<proteinExistence type="predicted"/>
<evidence type="ECO:0000313" key="4">
    <source>
        <dbReference type="Proteomes" id="UP000478463"/>
    </source>
</evidence>
<keyword evidence="2" id="KW-1133">Transmembrane helix</keyword>
<keyword evidence="2" id="KW-0472">Membrane</keyword>
<gene>
    <name evidence="3" type="ORF">GS424_007755</name>
</gene>
<feature type="compositionally biased region" description="Basic and acidic residues" evidence="1">
    <location>
        <begin position="98"/>
        <end position="133"/>
    </location>
</feature>
<feature type="region of interest" description="Disordered" evidence="1">
    <location>
        <begin position="69"/>
        <end position="172"/>
    </location>
</feature>
<dbReference type="Proteomes" id="UP000478463">
    <property type="component" value="Chromosome"/>
</dbReference>
<protein>
    <submittedName>
        <fullName evidence="3">Alcohol dehydrogenase</fullName>
    </submittedName>
</protein>
<dbReference type="SUPFAM" id="SSF56300">
    <property type="entry name" value="Metallo-dependent phosphatases"/>
    <property type="match status" value="1"/>
</dbReference>
<evidence type="ECO:0000256" key="1">
    <source>
        <dbReference type="SAM" id="MobiDB-lite"/>
    </source>
</evidence>
<keyword evidence="2" id="KW-0812">Transmembrane</keyword>
<accession>A0A6L7IQ43</accession>
<evidence type="ECO:0000313" key="3">
    <source>
        <dbReference type="EMBL" id="QOS69717.1"/>
    </source>
</evidence>
<feature type="compositionally biased region" description="Low complexity" evidence="1">
    <location>
        <begin position="74"/>
        <end position="97"/>
    </location>
</feature>
<dbReference type="KEGG" id="egd:GS424_007755"/>
<dbReference type="InterPro" id="IPR029052">
    <property type="entry name" value="Metallo-depent_PP-like"/>
</dbReference>
<reference evidence="3 4" key="1">
    <citation type="submission" date="2020-10" db="EMBL/GenBank/DDBJ databases">
        <title>Eggerthella sp. nov., isolated from human feces.</title>
        <authorList>
            <person name="Yajun G."/>
        </authorList>
    </citation>
    <scope>NUCLEOTIDE SEQUENCE [LARGE SCALE GENOMIC DNA]</scope>
    <source>
        <strain evidence="3 4">HF-1101</strain>
    </source>
</reference>